<dbReference type="KEGG" id="tcz:108769365"/>
<evidence type="ECO:0000259" key="6">
    <source>
        <dbReference type="SMART" id="SM00644"/>
    </source>
</evidence>
<evidence type="ECO:0000256" key="2">
    <source>
        <dbReference type="ARBA" id="ARBA00022588"/>
    </source>
</evidence>
<keyword evidence="5" id="KW-0812">Transmembrane</keyword>
<dbReference type="GO" id="GO:0008270">
    <property type="term" value="F:zinc ion binding"/>
    <property type="evidence" value="ECO:0007669"/>
    <property type="project" value="InterPro"/>
</dbReference>
<feature type="region of interest" description="Disordered" evidence="4">
    <location>
        <begin position="43"/>
        <end position="83"/>
    </location>
</feature>
<feature type="region of interest" description="Disordered" evidence="4">
    <location>
        <begin position="1"/>
        <end position="22"/>
    </location>
</feature>
<feature type="domain" description="Peptidoglycan recognition protein family" evidence="7">
    <location>
        <begin position="256"/>
        <end position="399"/>
    </location>
</feature>
<dbReference type="OrthoDB" id="10001926at2759"/>
<dbReference type="AlphaFoldDB" id="A0A195DAL5"/>
<organism evidence="8 9">
    <name type="scientific">Trachymyrmex cornetzi</name>
    <dbReference type="NCBI Taxonomy" id="471704"/>
    <lineage>
        <taxon>Eukaryota</taxon>
        <taxon>Metazoa</taxon>
        <taxon>Ecdysozoa</taxon>
        <taxon>Arthropoda</taxon>
        <taxon>Hexapoda</taxon>
        <taxon>Insecta</taxon>
        <taxon>Pterygota</taxon>
        <taxon>Neoptera</taxon>
        <taxon>Endopterygota</taxon>
        <taxon>Hymenoptera</taxon>
        <taxon>Apocrita</taxon>
        <taxon>Aculeata</taxon>
        <taxon>Formicoidea</taxon>
        <taxon>Formicidae</taxon>
        <taxon>Myrmicinae</taxon>
        <taxon>Trachymyrmex</taxon>
    </lineage>
</organism>
<keyword evidence="5" id="KW-0472">Membrane</keyword>
<dbReference type="Proteomes" id="UP000078492">
    <property type="component" value="Unassembled WGS sequence"/>
</dbReference>
<dbReference type="FunFam" id="3.40.80.10:FF:000001">
    <property type="entry name" value="Peptidoglycan recognition protein 1"/>
    <property type="match status" value="1"/>
</dbReference>
<evidence type="ECO:0000256" key="4">
    <source>
        <dbReference type="SAM" id="MobiDB-lite"/>
    </source>
</evidence>
<keyword evidence="5" id="KW-1133">Transmembrane helix</keyword>
<evidence type="ECO:0000256" key="1">
    <source>
        <dbReference type="ARBA" id="ARBA00007553"/>
    </source>
</evidence>
<name>A0A195DAL5_9HYME</name>
<dbReference type="PANTHER" id="PTHR11022:SF41">
    <property type="entry name" value="PEPTIDOGLYCAN-RECOGNITION PROTEIN LC-RELATED"/>
    <property type="match status" value="1"/>
</dbReference>
<evidence type="ECO:0000256" key="3">
    <source>
        <dbReference type="ARBA" id="ARBA00022859"/>
    </source>
</evidence>
<keyword evidence="2" id="KW-0399">Innate immunity</keyword>
<evidence type="ECO:0000256" key="5">
    <source>
        <dbReference type="SAM" id="Phobius"/>
    </source>
</evidence>
<dbReference type="InterPro" id="IPR036505">
    <property type="entry name" value="Amidase/PGRP_sf"/>
</dbReference>
<keyword evidence="3" id="KW-0391">Immunity</keyword>
<dbReference type="Pfam" id="PF01510">
    <property type="entry name" value="Amidase_2"/>
    <property type="match status" value="1"/>
</dbReference>
<dbReference type="InterPro" id="IPR015510">
    <property type="entry name" value="PGRP"/>
</dbReference>
<evidence type="ECO:0000259" key="7">
    <source>
        <dbReference type="SMART" id="SM00701"/>
    </source>
</evidence>
<evidence type="ECO:0000313" key="9">
    <source>
        <dbReference type="Proteomes" id="UP000078492"/>
    </source>
</evidence>
<dbReference type="SUPFAM" id="SSF55846">
    <property type="entry name" value="N-acetylmuramoyl-L-alanine amidase-like"/>
    <property type="match status" value="1"/>
</dbReference>
<feature type="compositionally biased region" description="Polar residues" evidence="4">
    <location>
        <begin position="1"/>
        <end position="11"/>
    </location>
</feature>
<reference evidence="8 9" key="1">
    <citation type="submission" date="2015-09" db="EMBL/GenBank/DDBJ databases">
        <title>Trachymyrmex cornetzi WGS genome.</title>
        <authorList>
            <person name="Nygaard S."/>
            <person name="Hu H."/>
            <person name="Boomsma J."/>
            <person name="Zhang G."/>
        </authorList>
    </citation>
    <scope>NUCLEOTIDE SEQUENCE [LARGE SCALE GENOMIC DNA]</scope>
    <source>
        <strain evidence="8">Tcor2-1</strain>
        <tissue evidence="8">Whole body</tissue>
    </source>
</reference>
<dbReference type="Gene3D" id="3.40.80.10">
    <property type="entry name" value="Peptidoglycan recognition protein-like"/>
    <property type="match status" value="1"/>
</dbReference>
<dbReference type="SMART" id="SM00701">
    <property type="entry name" value="PGRP"/>
    <property type="match status" value="1"/>
</dbReference>
<comment type="similarity">
    <text evidence="1">Belongs to the N-acetylmuramoyl-L-alanine amidase 2 family.</text>
</comment>
<dbReference type="PANTHER" id="PTHR11022">
    <property type="entry name" value="PEPTIDOGLYCAN RECOGNITION PROTEIN"/>
    <property type="match status" value="1"/>
</dbReference>
<feature type="domain" description="N-acetylmuramoyl-L-alanine amidase" evidence="6">
    <location>
        <begin position="268"/>
        <end position="405"/>
    </location>
</feature>
<dbReference type="GO" id="GO:0008745">
    <property type="term" value="F:N-acetylmuramoyl-L-alanine amidase activity"/>
    <property type="evidence" value="ECO:0007669"/>
    <property type="project" value="InterPro"/>
</dbReference>
<dbReference type="CDD" id="cd06583">
    <property type="entry name" value="PGRP"/>
    <property type="match status" value="1"/>
</dbReference>
<gene>
    <name evidence="8" type="ORF">ALC57_17925</name>
</gene>
<accession>A0A195DAL5</accession>
<dbReference type="InterPro" id="IPR006619">
    <property type="entry name" value="PGRP_domain_met/bac"/>
</dbReference>
<dbReference type="EMBL" id="KQ981063">
    <property type="protein sequence ID" value="KYN09928.1"/>
    <property type="molecule type" value="Genomic_DNA"/>
</dbReference>
<sequence>MVTLVQQQQPTLDGHQCQKDQDHVNGGAVVSAENHAIDKFRGEAAHSARETAVVAPGNGSVGDSSTQCSDVDDDEEEETDVEEGGSWITNLPVSSTIVQQHQAVATTNGDVVLPNADPSNFGDVCVKNSTNVHLGNKTFYKGPVTIKQFVYTNPIPIQDAGKLDDANCASDVSTSDLSTNKDNRAANGPIFPQNTELAKVTQWLWTWRCAALSCVLALILLTTIVVTSVYFIHHPDAPAFPEIPNSSVEGVPVTSVRFVERNEWGAQPPSDPLRKMKLPVPYVIISHTATEFCSTQSECTFHVRFAQTFHIESRKWSDIAYNFLVGGDGLAYVGRSWDYVGAHAFNFNNKSIGISFIGTFNSIIPPKTQLHAAQKIIEIGVKAGKISPDYKLLGHRQVSKTLSPGDALYNEIKKWPHWSPQP</sequence>
<protein>
    <submittedName>
        <fullName evidence="8">Peptidoglycan-recognition protein LC</fullName>
    </submittedName>
</protein>
<dbReference type="InterPro" id="IPR002502">
    <property type="entry name" value="Amidase_domain"/>
</dbReference>
<feature type="compositionally biased region" description="Acidic residues" evidence="4">
    <location>
        <begin position="70"/>
        <end position="83"/>
    </location>
</feature>
<keyword evidence="9" id="KW-1185">Reference proteome</keyword>
<feature type="transmembrane region" description="Helical" evidence="5">
    <location>
        <begin position="209"/>
        <end position="232"/>
    </location>
</feature>
<dbReference type="GO" id="GO:0045087">
    <property type="term" value="P:innate immune response"/>
    <property type="evidence" value="ECO:0007669"/>
    <property type="project" value="UniProtKB-KW"/>
</dbReference>
<evidence type="ECO:0000313" key="8">
    <source>
        <dbReference type="EMBL" id="KYN09928.1"/>
    </source>
</evidence>
<dbReference type="GO" id="GO:0009253">
    <property type="term" value="P:peptidoglycan catabolic process"/>
    <property type="evidence" value="ECO:0007669"/>
    <property type="project" value="InterPro"/>
</dbReference>
<dbReference type="SMART" id="SM00644">
    <property type="entry name" value="Ami_2"/>
    <property type="match status" value="1"/>
</dbReference>
<proteinExistence type="inferred from homology"/>
<dbReference type="STRING" id="471704.A0A195DAL5"/>